<dbReference type="KEGG" id="mnt:21392538"/>
<dbReference type="OrthoDB" id="4506189at2759"/>
<dbReference type="EMBL" id="KE346156">
    <property type="protein sequence ID" value="EXC27871.1"/>
    <property type="molecule type" value="Genomic_DNA"/>
</dbReference>
<dbReference type="AlphaFoldDB" id="W9SUM0"/>
<evidence type="ECO:0000313" key="2">
    <source>
        <dbReference type="EMBL" id="EXC27871.1"/>
    </source>
</evidence>
<dbReference type="Proteomes" id="UP000030645">
    <property type="component" value="Unassembled WGS sequence"/>
</dbReference>
<evidence type="ECO:0000256" key="1">
    <source>
        <dbReference type="SAM" id="SignalP"/>
    </source>
</evidence>
<sequence length="112" mass="13038">MLSPLSRARRRRRSCLSFLSLCLRRSFVAGYRVHAWRRPPLIRSFGSDRGRRGFNSFFSDQRRRGDSVPFVDLAEFENIDRQGVKTVSRVPPWSCRVFLESGMIFGRILGVD</sequence>
<feature type="chain" id="PRO_5004932131" evidence="1">
    <location>
        <begin position="31"/>
        <end position="112"/>
    </location>
</feature>
<name>W9SUM0_9ROSA</name>
<proteinExistence type="predicted"/>
<gene>
    <name evidence="2" type="ORF">L484_009193</name>
</gene>
<keyword evidence="1" id="KW-0732">Signal</keyword>
<accession>W9SUM0</accession>
<organism evidence="2 3">
    <name type="scientific">Morus notabilis</name>
    <dbReference type="NCBI Taxonomy" id="981085"/>
    <lineage>
        <taxon>Eukaryota</taxon>
        <taxon>Viridiplantae</taxon>
        <taxon>Streptophyta</taxon>
        <taxon>Embryophyta</taxon>
        <taxon>Tracheophyta</taxon>
        <taxon>Spermatophyta</taxon>
        <taxon>Magnoliopsida</taxon>
        <taxon>eudicotyledons</taxon>
        <taxon>Gunneridae</taxon>
        <taxon>Pentapetalae</taxon>
        <taxon>rosids</taxon>
        <taxon>fabids</taxon>
        <taxon>Rosales</taxon>
        <taxon>Moraceae</taxon>
        <taxon>Moreae</taxon>
        <taxon>Morus</taxon>
    </lineage>
</organism>
<keyword evidence="3" id="KW-1185">Reference proteome</keyword>
<reference evidence="3" key="1">
    <citation type="submission" date="2013-01" db="EMBL/GenBank/DDBJ databases">
        <title>Draft Genome Sequence of a Mulberry Tree, Morus notabilis C.K. Schneid.</title>
        <authorList>
            <person name="He N."/>
            <person name="Zhao S."/>
        </authorList>
    </citation>
    <scope>NUCLEOTIDE SEQUENCE</scope>
</reference>
<evidence type="ECO:0000313" key="3">
    <source>
        <dbReference type="Proteomes" id="UP000030645"/>
    </source>
</evidence>
<protein>
    <submittedName>
        <fullName evidence="2">Uncharacterized protein</fullName>
    </submittedName>
</protein>
<feature type="signal peptide" evidence="1">
    <location>
        <begin position="1"/>
        <end position="30"/>
    </location>
</feature>